<dbReference type="InterPro" id="IPR046554">
    <property type="entry name" value="DUF6708"/>
</dbReference>
<feature type="transmembrane region" description="Helical" evidence="1">
    <location>
        <begin position="262"/>
        <end position="281"/>
    </location>
</feature>
<feature type="domain" description="DUF6708" evidence="2">
    <location>
        <begin position="121"/>
        <end position="303"/>
    </location>
</feature>
<gene>
    <name evidence="3" type="ORF">E4T21_09280</name>
</gene>
<feature type="transmembrane region" description="Helical" evidence="1">
    <location>
        <begin position="99"/>
        <end position="119"/>
    </location>
</feature>
<keyword evidence="1" id="KW-1133">Transmembrane helix</keyword>
<evidence type="ECO:0000259" key="2">
    <source>
        <dbReference type="Pfam" id="PF20455"/>
    </source>
</evidence>
<feature type="transmembrane region" description="Helical" evidence="1">
    <location>
        <begin position="63"/>
        <end position="87"/>
    </location>
</feature>
<dbReference type="OrthoDB" id="6050524at2"/>
<dbReference type="Pfam" id="PF20455">
    <property type="entry name" value="DUF6708"/>
    <property type="match status" value="1"/>
</dbReference>
<evidence type="ECO:0000256" key="1">
    <source>
        <dbReference type="SAM" id="Phobius"/>
    </source>
</evidence>
<reference evidence="3" key="1">
    <citation type="submission" date="2021-02" db="EMBL/GenBank/DDBJ databases">
        <title>Strain Y2R2, a novel species of the genus Halomonas.</title>
        <authorList>
            <person name="Huang H."/>
        </authorList>
    </citation>
    <scope>NUCLEOTIDE SEQUENCE</scope>
    <source>
        <strain evidence="3">Y2R2</strain>
    </source>
</reference>
<dbReference type="RefSeq" id="WP_149284728.1">
    <property type="nucleotide sequence ID" value="NZ_CP038437.2"/>
</dbReference>
<dbReference type="KEGG" id="hbh:E4T21_09280"/>
<accession>A0A5C1NHM9</accession>
<keyword evidence="1" id="KW-0472">Membrane</keyword>
<evidence type="ECO:0000313" key="3">
    <source>
        <dbReference type="EMBL" id="QEM81717.1"/>
    </source>
</evidence>
<protein>
    <recommendedName>
        <fullName evidence="2">DUF6708 domain-containing protein</fullName>
    </recommendedName>
</protein>
<organism evidence="3 4">
    <name type="scientific">Halomonas binhaiensis</name>
    <dbReference type="NCBI Taxonomy" id="2562282"/>
    <lineage>
        <taxon>Bacteria</taxon>
        <taxon>Pseudomonadati</taxon>
        <taxon>Pseudomonadota</taxon>
        <taxon>Gammaproteobacteria</taxon>
        <taxon>Oceanospirillales</taxon>
        <taxon>Halomonadaceae</taxon>
        <taxon>Halomonas</taxon>
    </lineage>
</organism>
<evidence type="ECO:0000313" key="4">
    <source>
        <dbReference type="Proteomes" id="UP000324285"/>
    </source>
</evidence>
<name>A0A5C1NHM9_9GAMM</name>
<dbReference type="EMBL" id="CP038437">
    <property type="protein sequence ID" value="QEM81717.1"/>
    <property type="molecule type" value="Genomic_DNA"/>
</dbReference>
<proteinExistence type="predicted"/>
<keyword evidence="1" id="KW-0812">Transmembrane</keyword>
<keyword evidence="4" id="KW-1185">Reference proteome</keyword>
<sequence>MYTGWTTPFKLDRPLEREERYAALPHQRQAGTIPDPHSSLLHFNSTYAEFIDRRYRLRGMATTTLWLLAGIIFPVIGTLFVGYFIWIGSYLTGEISGRFATIISIASFLICFGGPWVLWKFLLCHDLFTYTHYPIRFNRKNRKVYVFRHNGEGGVLTVPWDDVFWHIGRGMQQKYLCDVRGHLLDGVRVRETFAVGHYFDDSRVDRIQGLWEFIRRYMEEGPETVAEHPLDRMIELSMTPSWTNCYLWVMANIGTGFTSLRFVLFPLFYPIVGLLTLGRWLTLNSCKAPIWPPEVESECQVDPNDPNRWEEPSYLWEFANRPGDVGRN</sequence>
<dbReference type="Proteomes" id="UP000324285">
    <property type="component" value="Chromosome"/>
</dbReference>
<dbReference type="AlphaFoldDB" id="A0A5C1NHM9"/>